<dbReference type="Pfam" id="PF17667">
    <property type="entry name" value="Pkinase_fungal"/>
    <property type="match status" value="1"/>
</dbReference>
<dbReference type="HOGENOM" id="CLU_256281_0_0_1"/>
<dbReference type="PANTHER" id="PTHR38248:SF2">
    <property type="entry name" value="FUNK1 11"/>
    <property type="match status" value="1"/>
</dbReference>
<proteinExistence type="predicted"/>
<reference evidence="4" key="1">
    <citation type="journal article" date="2011" name="Nat. Commun.">
        <title>Effector diversification within compartments of the Leptosphaeria maculans genome affected by Repeat-Induced Point mutations.</title>
        <authorList>
            <person name="Rouxel T."/>
            <person name="Grandaubert J."/>
            <person name="Hane J.K."/>
            <person name="Hoede C."/>
            <person name="van de Wouw A.P."/>
            <person name="Couloux A."/>
            <person name="Dominguez V."/>
            <person name="Anthouard V."/>
            <person name="Bally P."/>
            <person name="Bourras S."/>
            <person name="Cozijnsen A.J."/>
            <person name="Ciuffetti L.M."/>
            <person name="Degrave A."/>
            <person name="Dilmaghani A."/>
            <person name="Duret L."/>
            <person name="Fudal I."/>
            <person name="Goodwin S.B."/>
            <person name="Gout L."/>
            <person name="Glaser N."/>
            <person name="Linglin J."/>
            <person name="Kema G.H.J."/>
            <person name="Lapalu N."/>
            <person name="Lawrence C.B."/>
            <person name="May K."/>
            <person name="Meyer M."/>
            <person name="Ollivier B."/>
            <person name="Poulain J."/>
            <person name="Schoch C.L."/>
            <person name="Simon A."/>
            <person name="Spatafora J.W."/>
            <person name="Stachowiak A."/>
            <person name="Turgeon B.G."/>
            <person name="Tyler B.M."/>
            <person name="Vincent D."/>
            <person name="Weissenbach J."/>
            <person name="Amselem J."/>
            <person name="Quesneville H."/>
            <person name="Oliver R.P."/>
            <person name="Wincker P."/>
            <person name="Balesdent M.-H."/>
            <person name="Howlett B.J."/>
        </authorList>
    </citation>
    <scope>NUCLEOTIDE SEQUENCE [LARGE SCALE GENOMIC DNA]</scope>
    <source>
        <strain evidence="4">JN3 / isolate v23.1.3 / race Av1-4-5-6-7-8</strain>
    </source>
</reference>
<dbReference type="Proteomes" id="UP000002668">
    <property type="component" value="Genome"/>
</dbReference>
<accession>E4ZZQ9</accession>
<protein>
    <submittedName>
        <fullName evidence="3">Predicted protein</fullName>
    </submittedName>
</protein>
<evidence type="ECO:0000256" key="1">
    <source>
        <dbReference type="SAM" id="MobiDB-lite"/>
    </source>
</evidence>
<dbReference type="InterPro" id="IPR040976">
    <property type="entry name" value="Pkinase_fungal"/>
</dbReference>
<feature type="domain" description="Fungal-type protein kinase" evidence="2">
    <location>
        <begin position="915"/>
        <end position="1272"/>
    </location>
</feature>
<dbReference type="VEuPathDB" id="FungiDB:LEMA_P103060.1"/>
<organism evidence="4">
    <name type="scientific">Leptosphaeria maculans (strain JN3 / isolate v23.1.3 / race Av1-4-5-6-7-8)</name>
    <name type="common">Blackleg fungus</name>
    <name type="synonym">Phoma lingam</name>
    <dbReference type="NCBI Taxonomy" id="985895"/>
    <lineage>
        <taxon>Eukaryota</taxon>
        <taxon>Fungi</taxon>
        <taxon>Dikarya</taxon>
        <taxon>Ascomycota</taxon>
        <taxon>Pezizomycotina</taxon>
        <taxon>Dothideomycetes</taxon>
        <taxon>Pleosporomycetidae</taxon>
        <taxon>Pleosporales</taxon>
        <taxon>Pleosporineae</taxon>
        <taxon>Leptosphaeriaceae</taxon>
        <taxon>Plenodomus</taxon>
        <taxon>Plenodomus lingam/Leptosphaeria maculans species complex</taxon>
    </lineage>
</organism>
<gene>
    <name evidence="3" type="ORF">LEMA_P103060.1</name>
</gene>
<feature type="region of interest" description="Disordered" evidence="1">
    <location>
        <begin position="48"/>
        <end position="69"/>
    </location>
</feature>
<dbReference type="SUPFAM" id="SSF56112">
    <property type="entry name" value="Protein kinase-like (PK-like)"/>
    <property type="match status" value="1"/>
</dbReference>
<dbReference type="STRING" id="985895.E4ZZQ9"/>
<evidence type="ECO:0000313" key="3">
    <source>
        <dbReference type="EMBL" id="CBX97175.1"/>
    </source>
</evidence>
<dbReference type="InParanoid" id="E4ZZQ9"/>
<keyword evidence="4" id="KW-1185">Reference proteome</keyword>
<evidence type="ECO:0000259" key="2">
    <source>
        <dbReference type="Pfam" id="PF17667"/>
    </source>
</evidence>
<feature type="region of interest" description="Disordered" evidence="1">
    <location>
        <begin position="1093"/>
        <end position="1125"/>
    </location>
</feature>
<dbReference type="EMBL" id="FP929130">
    <property type="protein sequence ID" value="CBX97175.1"/>
    <property type="molecule type" value="Genomic_DNA"/>
</dbReference>
<sequence>MIATSTSPSLPSHRDAFSRNAGQRASQERRKALVPEFYVSRVIGDQPLCQARQNDSDEDGTSNSDAIEDDGVVAIEESNDILDTLLGDLDGSIPSWETNITPEFVRALAETAWGHQIEAIRDAMYKHVALETSFRVHLPRGSLNTFRLEFHVAHLILRKAPAPPVGGTDNGTEKNDPVADLTFLEDANSPEEAPRYLIYQSHISVTVCGWSDTQWTGYAFANTGLPLTSFVSQVEDEPTHDLFAADRDDDYIKDADDTTWDARKYWLQVVGIRCELILKEWTYLVRTVEEAITKWRANDPCNKSIAQANLDSKDIKRSLDWIVQTMQLLRQLRDSLSLTLRAYKRFAEPGGDMAYFSDLSDCGRTHNSIKGTFEKLTDLYDILKSLDDSCQRFTIHLGRILSLEHNRLTAESYKISKDEYQLSAESNSLTKDRNQLDAESMRLNKQSLSINLRSSELYDTLRELTEQSTIAACANQADAARTSRSTRVSVEIPPAHFSTYASPYSFSRQCRKIVALDEAHNYMTQDQSTSWGTDVAPSQPPWARALSRAAATFSRHRYLLSPSLPSLAIATLHRTFLFITPSLISPSLGHVGLRVAVCATGAVAFFSDLYAPSRMSTQSRSQVIRSKPIGEGLDGFRNTFNSICDDIGVPNSSQALDQVGYEDTQDLLVTLISALQALPAARLLQSKNGSKSLFHDLLRLNAAVGSDGFDADRVRPLLDAILTLQPDEFVWDAVYNAVTKSTPPPRPTSSFPQTPLSSNTGSFANSAEHRKHVDNVLKEELGHLYVGIPGFFDAFFRDVPGLRPAAQAVFDKCQEGDKPLYRLASGWQGWPEGAKEKDVLNWFAPLTDRLLDLTEGHQLESRVRRRLLAQPNQPLQGSTADRKLDIGFVDDLNAGVNLKCRWSQILIPRELKSNPRRFVVGFTLCGPFMRLWTFDRLGGIASEQFDINEDGLQFVSAMLGFLWMSEEQLGFDPTIIIVRDKRYIEIKRENRKERLVIDRLIKRVPCVAGRATTCWKVYKEEDPNTPLVVKDSWQYLEREEEGELLREATKKGVINVARYFHHETVSVGSQDDDIRANVRKGLDITKATNYKLEKSMPPLSTTGQRASRRDRSSSNTSGRKRSLSCTALPLPPSKRTCSGSPIKHAVANRVHRRVVVRDYGKPIYKTSSIVSLLAQLEGCINGYESLHIQANMLQCDISLNNLLINEEDDNPSWPAFLIDLDLAVKENREEPSGARGKTGTRAFMAIGVLLDEEKHSFMHDLESFFWVLFWICIHYDGPAKDVRATEFEKWNYVNMEELAELKSGLVSRERHFLNRITKAFTPYYQPLIPYVNRLRQAVFPMDKPWENEDKTLYSRMKEILRLARTDLENSE</sequence>
<feature type="region of interest" description="Disordered" evidence="1">
    <location>
        <begin position="1"/>
        <end position="29"/>
    </location>
</feature>
<dbReference type="OrthoDB" id="5428055at2759"/>
<dbReference type="PANTHER" id="PTHR38248">
    <property type="entry name" value="FUNK1 6"/>
    <property type="match status" value="1"/>
</dbReference>
<dbReference type="eggNOG" id="ENOG502S5WB">
    <property type="taxonomic scope" value="Eukaryota"/>
</dbReference>
<feature type="compositionally biased region" description="Polar residues" evidence="1">
    <location>
        <begin position="756"/>
        <end position="765"/>
    </location>
</feature>
<feature type="compositionally biased region" description="Polar residues" evidence="1">
    <location>
        <begin position="1"/>
        <end position="10"/>
    </location>
</feature>
<name>E4ZZQ9_LEPMJ</name>
<feature type="region of interest" description="Disordered" evidence="1">
    <location>
        <begin position="741"/>
        <end position="765"/>
    </location>
</feature>
<dbReference type="InterPro" id="IPR011009">
    <property type="entry name" value="Kinase-like_dom_sf"/>
</dbReference>
<evidence type="ECO:0000313" key="4">
    <source>
        <dbReference type="Proteomes" id="UP000002668"/>
    </source>
</evidence>
<dbReference type="Gene3D" id="1.10.510.10">
    <property type="entry name" value="Transferase(Phosphotransferase) domain 1"/>
    <property type="match status" value="1"/>
</dbReference>
<feature type="compositionally biased region" description="Acidic residues" evidence="1">
    <location>
        <begin position="56"/>
        <end position="69"/>
    </location>
</feature>